<dbReference type="SUPFAM" id="SSF49785">
    <property type="entry name" value="Galactose-binding domain-like"/>
    <property type="match status" value="1"/>
</dbReference>
<gene>
    <name evidence="5" type="ORF">ACFPCY_23850</name>
</gene>
<feature type="region of interest" description="Disordered" evidence="1">
    <location>
        <begin position="668"/>
        <end position="687"/>
    </location>
</feature>
<dbReference type="Proteomes" id="UP001595872">
    <property type="component" value="Unassembled WGS sequence"/>
</dbReference>
<dbReference type="EMBL" id="JBHSIT010000007">
    <property type="protein sequence ID" value="MFC4910368.1"/>
    <property type="molecule type" value="Genomic_DNA"/>
</dbReference>
<organism evidence="5 6">
    <name type="scientific">Actinomadura gamaensis</name>
    <dbReference type="NCBI Taxonomy" id="1763541"/>
    <lineage>
        <taxon>Bacteria</taxon>
        <taxon>Bacillati</taxon>
        <taxon>Actinomycetota</taxon>
        <taxon>Actinomycetes</taxon>
        <taxon>Streptosporangiales</taxon>
        <taxon>Thermomonosporaceae</taxon>
        <taxon>Actinomadura</taxon>
    </lineage>
</organism>
<feature type="region of interest" description="Disordered" evidence="1">
    <location>
        <begin position="851"/>
        <end position="875"/>
    </location>
</feature>
<dbReference type="Pfam" id="PF11847">
    <property type="entry name" value="GT-C_AftD"/>
    <property type="match status" value="1"/>
</dbReference>
<sequence length="1404" mass="147345">MVVGDPSATVPDGVSIVSAEVAVDPRLRDRLRLLVCCLALTALAVCAEPGLLLADTKIDMVLDPGAFLGRALHLWDAEQFGQLQNQAAGYFVPMGPFYWLGHAAGMPAWIVQRLWFALLMCAALLGVRALAARLEVGGPTTRLAAGMAYALSPHALSSLGQNSWEYLPLAMLPWTVVPLATAARRDGGRIRAAARSGLAAGLCGGINGTATVAVLVVPFLFLLTRPRGTRRFRLLAWWTVATACAVGWWLVPLVLTGRYGFSWLGYTEQADTTTATTGLVDVLRGTERWINYLPQALPVGSALAGHAWLVVVTAVLAALGLAGLVRRDLPDRTFPLLVLLGGVAIVAAGHASRIEGPLAPHLRDLLDGPLAPLRNLYKFDGMVRLPLALGIAHLPGTLRERRFRVGVLAATVLTLFAVATPAMANGLAAPGAFPDVPQYWRDAASWLNKRAGTQSVLALPGSRTGSYTWGRPMDDVVQPLLRTRWGARQMVPQGSPGYARMLDAIDQRVAAGRGSAGLSEVLARSGVRYLLVRNDLSRGDLSGAWPARVHEALDTSPGVRRVAAFGDQPGGWSDDAVSALDQKYPAVEIYQVDGARPVAGLLDADGAVRLRGGPEGLLDLADAGGLKGRPVLVGDDASDLGGAPVASDAARLRDRARSEIRTQIGPTLTAGSRIETENALGPDPGDPAWDGAQTVAEYDGIRNVTASSSASDPVTPIGIQDPAAIPYAALDRDPDTQWITGGTAGPVGQWLRVDLPSPLDPGSIQVTFTRNDLLGPAPSRVAVETERGSQVQDVRPVAGAQTLAAPPGPTSWVRLRILAVAGKAGEGSRVGVRELSIPGVTADRYLRLPAVPKRPGGGTAAQVMGRVTPPRPECMRGSARWVCSPELARGDEDGATLRRVFTGRGGSAAVTGRAVVTDPDLIDKLTRNGSQTRVAASSTWTKEAPAQPRAAVDGDPATTWIAAGDDKKPTLTLAWGRKLKLDELTVTRPPGARSALTVTVLGTHGEAREGLVDGSGKLRFAPMRTDRVTLRFATSQVPVQVSEVAIPGVPTLTRSGFLPFTTSCGTGPDLAVNGHAVKTRITGTVDDVLGGRPVAFRACRAVRLADGDNRVTAGGRFRVDSLAVDPDGALAAAPAGKARPVTVESWGPGERRLRLSSPRRSFLVVNENYNTGWKAVTANGDELRPIRLDGWRQGFEVPAGTSGTITLEYAPDTAYRGALFGGLGLLALLVPVALRRPGRGASPPPPAAPVAPRAPGGRVARSLRVAAPVGLAAALGFWLAGPLGLAVAAVSALVGAVPQWSGRRAARRVRSAWIAAFFMLVGGVSVAVAAWLAQRGVEGDLFSLLRDVLPQICGLAVLGRLTAALTAPDAPDAWLADGVELRWSAAMPRSTPGRDLGWPGPPRR</sequence>
<protein>
    <submittedName>
        <fullName evidence="5">Alpha-(1-&gt;3)-arabinofuranosyltransferase family protein</fullName>
    </submittedName>
</protein>
<feature type="transmembrane region" description="Helical" evidence="2">
    <location>
        <begin position="114"/>
        <end position="131"/>
    </location>
</feature>
<dbReference type="InterPro" id="IPR056997">
    <property type="entry name" value="CBM_AftD"/>
</dbReference>
<feature type="transmembrane region" description="Helical" evidence="2">
    <location>
        <begin position="235"/>
        <end position="255"/>
    </location>
</feature>
<feature type="domain" description="Alpha-(1-&gt;3)-arabinofuranosyltransferase N-terminal GT-C" evidence="3">
    <location>
        <begin position="40"/>
        <end position="679"/>
    </location>
</feature>
<keyword evidence="2" id="KW-1133">Transmembrane helix</keyword>
<evidence type="ECO:0000256" key="2">
    <source>
        <dbReference type="SAM" id="Phobius"/>
    </source>
</evidence>
<feature type="transmembrane region" description="Helical" evidence="2">
    <location>
        <begin position="1265"/>
        <end position="1292"/>
    </location>
</feature>
<reference evidence="6" key="1">
    <citation type="journal article" date="2019" name="Int. J. Syst. Evol. Microbiol.">
        <title>The Global Catalogue of Microorganisms (GCM) 10K type strain sequencing project: providing services to taxonomists for standard genome sequencing and annotation.</title>
        <authorList>
            <consortium name="The Broad Institute Genomics Platform"/>
            <consortium name="The Broad Institute Genome Sequencing Center for Infectious Disease"/>
            <person name="Wu L."/>
            <person name="Ma J."/>
        </authorList>
    </citation>
    <scope>NUCLEOTIDE SEQUENCE [LARGE SCALE GENOMIC DNA]</scope>
    <source>
        <strain evidence="6">KLKA75</strain>
    </source>
</reference>
<comment type="caution">
    <text evidence="5">The sequence shown here is derived from an EMBL/GenBank/DDBJ whole genome shotgun (WGS) entry which is preliminary data.</text>
</comment>
<feature type="domain" description="Arabinofuranosyltransferase D third carbohydrate binding module" evidence="4">
    <location>
        <begin position="934"/>
        <end position="1035"/>
    </location>
</feature>
<evidence type="ECO:0000313" key="5">
    <source>
        <dbReference type="EMBL" id="MFC4910368.1"/>
    </source>
</evidence>
<dbReference type="RefSeq" id="WP_378258667.1">
    <property type="nucleotide sequence ID" value="NZ_JBHSIT010000007.1"/>
</dbReference>
<evidence type="ECO:0000313" key="6">
    <source>
        <dbReference type="Proteomes" id="UP001595872"/>
    </source>
</evidence>
<feature type="transmembrane region" description="Helical" evidence="2">
    <location>
        <begin position="33"/>
        <end position="54"/>
    </location>
</feature>
<name>A0ABV9U1N6_9ACTN</name>
<evidence type="ECO:0000259" key="4">
    <source>
        <dbReference type="Pfam" id="PF24607"/>
    </source>
</evidence>
<feature type="domain" description="Arabinofuranosyltransferase D third carbohydrate binding module" evidence="4">
    <location>
        <begin position="719"/>
        <end position="839"/>
    </location>
</feature>
<keyword evidence="2" id="KW-0472">Membrane</keyword>
<evidence type="ECO:0000259" key="3">
    <source>
        <dbReference type="Pfam" id="PF11847"/>
    </source>
</evidence>
<feature type="transmembrane region" description="Helical" evidence="2">
    <location>
        <begin position="381"/>
        <end position="398"/>
    </location>
</feature>
<keyword evidence="2" id="KW-0812">Transmembrane</keyword>
<evidence type="ECO:0000256" key="1">
    <source>
        <dbReference type="SAM" id="MobiDB-lite"/>
    </source>
</evidence>
<feature type="transmembrane region" description="Helical" evidence="2">
    <location>
        <begin position="303"/>
        <end position="322"/>
    </location>
</feature>
<feature type="transmembrane region" description="Helical" evidence="2">
    <location>
        <begin position="198"/>
        <end position="223"/>
    </location>
</feature>
<dbReference type="InterPro" id="IPR021798">
    <property type="entry name" value="AftD_N"/>
</dbReference>
<dbReference type="InterPro" id="IPR008979">
    <property type="entry name" value="Galactose-bd-like_sf"/>
</dbReference>
<feature type="transmembrane region" description="Helical" evidence="2">
    <location>
        <begin position="405"/>
        <end position="424"/>
    </location>
</feature>
<keyword evidence="6" id="KW-1185">Reference proteome</keyword>
<feature type="transmembrane region" description="Helical" evidence="2">
    <location>
        <begin position="334"/>
        <end position="352"/>
    </location>
</feature>
<feature type="transmembrane region" description="Helical" evidence="2">
    <location>
        <begin position="1312"/>
        <end position="1333"/>
    </location>
</feature>
<proteinExistence type="predicted"/>
<accession>A0ABV9U1N6</accession>
<dbReference type="Gene3D" id="2.60.120.260">
    <property type="entry name" value="Galactose-binding domain-like"/>
    <property type="match status" value="2"/>
</dbReference>
<dbReference type="Pfam" id="PF24607">
    <property type="entry name" value="CBM_AftD"/>
    <property type="match status" value="2"/>
</dbReference>